<reference evidence="1 3" key="1">
    <citation type="journal article" date="2008" name="Science">
        <title>The Physcomitrella genome reveals evolutionary insights into the conquest of land by plants.</title>
        <authorList>
            <person name="Rensing S."/>
            <person name="Lang D."/>
            <person name="Zimmer A."/>
            <person name="Terry A."/>
            <person name="Salamov A."/>
            <person name="Shapiro H."/>
            <person name="Nishiyama T."/>
            <person name="Perroud P.-F."/>
            <person name="Lindquist E."/>
            <person name="Kamisugi Y."/>
            <person name="Tanahashi T."/>
            <person name="Sakakibara K."/>
            <person name="Fujita T."/>
            <person name="Oishi K."/>
            <person name="Shin-I T."/>
            <person name="Kuroki Y."/>
            <person name="Toyoda A."/>
            <person name="Suzuki Y."/>
            <person name="Hashimoto A."/>
            <person name="Yamaguchi K."/>
            <person name="Sugano A."/>
            <person name="Kohara Y."/>
            <person name="Fujiyama A."/>
            <person name="Anterola A."/>
            <person name="Aoki S."/>
            <person name="Ashton N."/>
            <person name="Barbazuk W.B."/>
            <person name="Barker E."/>
            <person name="Bennetzen J."/>
            <person name="Bezanilla M."/>
            <person name="Blankenship R."/>
            <person name="Cho S.H."/>
            <person name="Dutcher S."/>
            <person name="Estelle M."/>
            <person name="Fawcett J.A."/>
            <person name="Gundlach H."/>
            <person name="Hanada K."/>
            <person name="Heyl A."/>
            <person name="Hicks K.A."/>
            <person name="Hugh J."/>
            <person name="Lohr M."/>
            <person name="Mayer K."/>
            <person name="Melkozernov A."/>
            <person name="Murata T."/>
            <person name="Nelson D."/>
            <person name="Pils B."/>
            <person name="Prigge M."/>
            <person name="Reiss B."/>
            <person name="Renner T."/>
            <person name="Rombauts S."/>
            <person name="Rushton P."/>
            <person name="Sanderfoot A."/>
            <person name="Schween G."/>
            <person name="Shiu S.-H."/>
            <person name="Stueber K."/>
            <person name="Theodoulou F.L."/>
            <person name="Tu H."/>
            <person name="Van de Peer Y."/>
            <person name="Verrier P.J."/>
            <person name="Waters E."/>
            <person name="Wood A."/>
            <person name="Yang L."/>
            <person name="Cove D."/>
            <person name="Cuming A."/>
            <person name="Hasebe M."/>
            <person name="Lucas S."/>
            <person name="Mishler D.B."/>
            <person name="Reski R."/>
            <person name="Grigoriev I."/>
            <person name="Quatrano R.S."/>
            <person name="Boore J.L."/>
        </authorList>
    </citation>
    <scope>NUCLEOTIDE SEQUENCE [LARGE SCALE GENOMIC DNA]</scope>
    <source>
        <strain evidence="2 3">cv. Gransden 2004</strain>
    </source>
</reference>
<gene>
    <name evidence="1" type="ORF">PHYPA_024711</name>
</gene>
<dbReference type="EnsemblPlants" id="Pp3c20_4750V3.1">
    <property type="protein sequence ID" value="Pp3c20_4750V3.1"/>
    <property type="gene ID" value="Pp3c20_4750"/>
</dbReference>
<dbReference type="Gramene" id="Pp3c20_4750V3.2">
    <property type="protein sequence ID" value="Pp3c20_4750V3.2"/>
    <property type="gene ID" value="Pp3c20_4750"/>
</dbReference>
<dbReference type="EnsemblPlants" id="Pp3c20_4750V3.2">
    <property type="protein sequence ID" value="Pp3c20_4750V3.2"/>
    <property type="gene ID" value="Pp3c20_4750"/>
</dbReference>
<evidence type="ECO:0000313" key="3">
    <source>
        <dbReference type="Proteomes" id="UP000006727"/>
    </source>
</evidence>
<evidence type="ECO:0000313" key="2">
    <source>
        <dbReference type="EnsemblPlants" id="Pp3c20_4750V3.1"/>
    </source>
</evidence>
<accession>A0A2K1IU16</accession>
<reference evidence="2" key="3">
    <citation type="submission" date="2020-12" db="UniProtKB">
        <authorList>
            <consortium name="EnsemblPlants"/>
        </authorList>
    </citation>
    <scope>IDENTIFICATION</scope>
</reference>
<sequence length="114" mass="12590">MVGYSTNDDGLCDASAHFLSPWLRLICCRLCFCFLSAIKTHLTDFLSVVSFFRELLELALSETLPSNWERPSPLTRSKLSAKHGLLISQTGTESHQISTAALPTIGAFRRSAKS</sequence>
<dbReference type="Gramene" id="Pp3c20_4750V3.1">
    <property type="protein sequence ID" value="Pp3c20_4750V3.1"/>
    <property type="gene ID" value="Pp3c20_4750"/>
</dbReference>
<dbReference type="InParanoid" id="A0A2K1IU16"/>
<dbReference type="Proteomes" id="UP000006727">
    <property type="component" value="Chromosome 20"/>
</dbReference>
<name>A0A2K1IU16_PHYPA</name>
<evidence type="ECO:0000313" key="1">
    <source>
        <dbReference type="EMBL" id="PNR32769.1"/>
    </source>
</evidence>
<organism evidence="1">
    <name type="scientific">Physcomitrium patens</name>
    <name type="common">Spreading-leaved earth moss</name>
    <name type="synonym">Physcomitrella patens</name>
    <dbReference type="NCBI Taxonomy" id="3218"/>
    <lineage>
        <taxon>Eukaryota</taxon>
        <taxon>Viridiplantae</taxon>
        <taxon>Streptophyta</taxon>
        <taxon>Embryophyta</taxon>
        <taxon>Bryophyta</taxon>
        <taxon>Bryophytina</taxon>
        <taxon>Bryopsida</taxon>
        <taxon>Funariidae</taxon>
        <taxon>Funariales</taxon>
        <taxon>Funariaceae</taxon>
        <taxon>Physcomitrium</taxon>
    </lineage>
</organism>
<keyword evidence="3" id="KW-1185">Reference proteome</keyword>
<reference evidence="1 3" key="2">
    <citation type="journal article" date="2018" name="Plant J.">
        <title>The Physcomitrella patens chromosome-scale assembly reveals moss genome structure and evolution.</title>
        <authorList>
            <person name="Lang D."/>
            <person name="Ullrich K.K."/>
            <person name="Murat F."/>
            <person name="Fuchs J."/>
            <person name="Jenkins J."/>
            <person name="Haas F.B."/>
            <person name="Piednoel M."/>
            <person name="Gundlach H."/>
            <person name="Van Bel M."/>
            <person name="Meyberg R."/>
            <person name="Vives C."/>
            <person name="Morata J."/>
            <person name="Symeonidi A."/>
            <person name="Hiss M."/>
            <person name="Muchero W."/>
            <person name="Kamisugi Y."/>
            <person name="Saleh O."/>
            <person name="Blanc G."/>
            <person name="Decker E.L."/>
            <person name="van Gessel N."/>
            <person name="Grimwood J."/>
            <person name="Hayes R.D."/>
            <person name="Graham S.W."/>
            <person name="Gunter L.E."/>
            <person name="McDaniel S.F."/>
            <person name="Hoernstein S.N.W."/>
            <person name="Larsson A."/>
            <person name="Li F.W."/>
            <person name="Perroud P.F."/>
            <person name="Phillips J."/>
            <person name="Ranjan P."/>
            <person name="Rokshar D.S."/>
            <person name="Rothfels C.J."/>
            <person name="Schneider L."/>
            <person name="Shu S."/>
            <person name="Stevenson D.W."/>
            <person name="Thummler F."/>
            <person name="Tillich M."/>
            <person name="Villarreal Aguilar J.C."/>
            <person name="Widiez T."/>
            <person name="Wong G.K."/>
            <person name="Wymore A."/>
            <person name="Zhang Y."/>
            <person name="Zimmer A.D."/>
            <person name="Quatrano R.S."/>
            <person name="Mayer K.F.X."/>
            <person name="Goodstein D."/>
            <person name="Casacuberta J.M."/>
            <person name="Vandepoele K."/>
            <person name="Reski R."/>
            <person name="Cuming A.C."/>
            <person name="Tuskan G.A."/>
            <person name="Maumus F."/>
            <person name="Salse J."/>
            <person name="Schmutz J."/>
            <person name="Rensing S.A."/>
        </authorList>
    </citation>
    <scope>NUCLEOTIDE SEQUENCE [LARGE SCALE GENOMIC DNA]</scope>
    <source>
        <strain evidence="2 3">cv. Gransden 2004</strain>
    </source>
</reference>
<protein>
    <submittedName>
        <fullName evidence="1 2">Uncharacterized protein</fullName>
    </submittedName>
</protein>
<dbReference type="EMBL" id="ABEU02000020">
    <property type="protein sequence ID" value="PNR32769.1"/>
    <property type="molecule type" value="Genomic_DNA"/>
</dbReference>
<dbReference type="AlphaFoldDB" id="A0A2K1IU16"/>
<proteinExistence type="predicted"/>